<accession>A0A6S6U3Y5</accession>
<sequence length="42" mass="4475">MIIIPARIGSSRFPNKVLADVAGLPMVIRTAKAVENIDNVAI</sequence>
<name>A0A6S6U3Y5_9BACT</name>
<protein>
    <submittedName>
        <fullName evidence="1">3-deoxy-manno-octulosonate cytidylyltransferase (EC)</fullName>
        <ecNumber evidence="1">2.7.7.38</ecNumber>
    </submittedName>
</protein>
<organism evidence="1">
    <name type="scientific">uncultured Sulfurovum sp</name>
    <dbReference type="NCBI Taxonomy" id="269237"/>
    <lineage>
        <taxon>Bacteria</taxon>
        <taxon>Pseudomonadati</taxon>
        <taxon>Campylobacterota</taxon>
        <taxon>Epsilonproteobacteria</taxon>
        <taxon>Campylobacterales</taxon>
        <taxon>Sulfurovaceae</taxon>
        <taxon>Sulfurovum</taxon>
        <taxon>environmental samples</taxon>
    </lineage>
</organism>
<dbReference type="Gene3D" id="3.90.550.10">
    <property type="entry name" value="Spore Coat Polysaccharide Biosynthesis Protein SpsA, Chain A"/>
    <property type="match status" value="1"/>
</dbReference>
<dbReference type="SUPFAM" id="SSF53448">
    <property type="entry name" value="Nucleotide-diphospho-sugar transferases"/>
    <property type="match status" value="1"/>
</dbReference>
<dbReference type="InterPro" id="IPR003329">
    <property type="entry name" value="Cytidylyl_trans"/>
</dbReference>
<proteinExistence type="predicted"/>
<dbReference type="GO" id="GO:0008690">
    <property type="term" value="F:3-deoxy-manno-octulosonate cytidylyltransferase activity"/>
    <property type="evidence" value="ECO:0007669"/>
    <property type="project" value="UniProtKB-EC"/>
</dbReference>
<dbReference type="InterPro" id="IPR029044">
    <property type="entry name" value="Nucleotide-diphossugar_trans"/>
</dbReference>
<keyword evidence="1" id="KW-0808">Transferase</keyword>
<dbReference type="AlphaFoldDB" id="A0A6S6U3Y5"/>
<keyword evidence="1" id="KW-0548">Nucleotidyltransferase</keyword>
<dbReference type="Pfam" id="PF02348">
    <property type="entry name" value="CTP_transf_3"/>
    <property type="match status" value="1"/>
</dbReference>
<reference evidence="1" key="1">
    <citation type="submission" date="2020-01" db="EMBL/GenBank/DDBJ databases">
        <authorList>
            <person name="Meier V. D."/>
            <person name="Meier V D."/>
        </authorList>
    </citation>
    <scope>NUCLEOTIDE SEQUENCE</scope>
    <source>
        <strain evidence="1">HLG_WM_MAG_01</strain>
    </source>
</reference>
<evidence type="ECO:0000313" key="1">
    <source>
        <dbReference type="EMBL" id="CAA6827656.1"/>
    </source>
</evidence>
<gene>
    <name evidence="1" type="ORF">HELGO_WM64516</name>
</gene>
<feature type="non-terminal residue" evidence="1">
    <location>
        <position position="42"/>
    </location>
</feature>
<dbReference type="EC" id="2.7.7.38" evidence="1"/>
<dbReference type="EMBL" id="CACVAS010000157">
    <property type="protein sequence ID" value="CAA6827656.1"/>
    <property type="molecule type" value="Genomic_DNA"/>
</dbReference>